<sequence>MYCSSLASSSPTRADARASPLVGIVCMGTRDFFGQNYSQCVKTFCSTNDLKELAINILKVAAETAKDAKELLNSYQPVIKSCKETKAIQQCAQSYGSIASCFQGTQDEVNEEETMANYTVVRIFDDNDACEKSMSSDGVKLPNSISTRLQLVKLYYNHGLKYP</sequence>
<comment type="caution">
    <text evidence="2">The sequence shown here is derived from an EMBL/GenBank/DDBJ whole genome shotgun (WGS) entry which is preliminary data.</text>
</comment>
<proteinExistence type="predicted"/>
<name>A0A498JY98_MALDO</name>
<feature type="domain" description="Pectinesterase inhibitor" evidence="1">
    <location>
        <begin position="25"/>
        <end position="145"/>
    </location>
</feature>
<dbReference type="InterPro" id="IPR006501">
    <property type="entry name" value="Pectinesterase_inhib_dom"/>
</dbReference>
<reference evidence="2 3" key="1">
    <citation type="submission" date="2018-10" db="EMBL/GenBank/DDBJ databases">
        <title>A high-quality apple genome assembly.</title>
        <authorList>
            <person name="Hu J."/>
        </authorList>
    </citation>
    <scope>NUCLEOTIDE SEQUENCE [LARGE SCALE GENOMIC DNA]</scope>
    <source>
        <strain evidence="3">cv. HFTH1</strain>
        <tissue evidence="2">Young leaf</tissue>
    </source>
</reference>
<dbReference type="Proteomes" id="UP000290289">
    <property type="component" value="Chromosome 5"/>
</dbReference>
<dbReference type="AlphaFoldDB" id="A0A498JY98"/>
<dbReference type="Gene3D" id="1.20.140.40">
    <property type="entry name" value="Invertase/pectin methylesterase inhibitor family protein"/>
    <property type="match status" value="1"/>
</dbReference>
<protein>
    <recommendedName>
        <fullName evidence="1">Pectinesterase inhibitor domain-containing protein</fullName>
    </recommendedName>
</protein>
<evidence type="ECO:0000259" key="1">
    <source>
        <dbReference type="Pfam" id="PF04043"/>
    </source>
</evidence>
<evidence type="ECO:0000313" key="3">
    <source>
        <dbReference type="Proteomes" id="UP000290289"/>
    </source>
</evidence>
<organism evidence="2 3">
    <name type="scientific">Malus domestica</name>
    <name type="common">Apple</name>
    <name type="synonym">Pyrus malus</name>
    <dbReference type="NCBI Taxonomy" id="3750"/>
    <lineage>
        <taxon>Eukaryota</taxon>
        <taxon>Viridiplantae</taxon>
        <taxon>Streptophyta</taxon>
        <taxon>Embryophyta</taxon>
        <taxon>Tracheophyta</taxon>
        <taxon>Spermatophyta</taxon>
        <taxon>Magnoliopsida</taxon>
        <taxon>eudicotyledons</taxon>
        <taxon>Gunneridae</taxon>
        <taxon>Pentapetalae</taxon>
        <taxon>rosids</taxon>
        <taxon>fabids</taxon>
        <taxon>Rosales</taxon>
        <taxon>Rosaceae</taxon>
        <taxon>Amygdaloideae</taxon>
        <taxon>Maleae</taxon>
        <taxon>Malus</taxon>
    </lineage>
</organism>
<accession>A0A498JY98</accession>
<dbReference type="Pfam" id="PF04043">
    <property type="entry name" value="PMEI"/>
    <property type="match status" value="1"/>
</dbReference>
<dbReference type="InterPro" id="IPR035513">
    <property type="entry name" value="Invertase/methylesterase_inhib"/>
</dbReference>
<keyword evidence="3" id="KW-1185">Reference proteome</keyword>
<evidence type="ECO:0000313" key="2">
    <source>
        <dbReference type="EMBL" id="RXI00206.1"/>
    </source>
</evidence>
<dbReference type="EMBL" id="RDQH01000331">
    <property type="protein sequence ID" value="RXI00206.1"/>
    <property type="molecule type" value="Genomic_DNA"/>
</dbReference>
<dbReference type="SUPFAM" id="SSF101148">
    <property type="entry name" value="Plant invertase/pectin methylesterase inhibitor"/>
    <property type="match status" value="1"/>
</dbReference>
<gene>
    <name evidence="2" type="ORF">DVH24_037754</name>
</gene>
<dbReference type="GO" id="GO:0004857">
    <property type="term" value="F:enzyme inhibitor activity"/>
    <property type="evidence" value="ECO:0007669"/>
    <property type="project" value="InterPro"/>
</dbReference>